<dbReference type="InterPro" id="IPR036412">
    <property type="entry name" value="HAD-like_sf"/>
</dbReference>
<comment type="caution">
    <text evidence="3">The sequence shown here is derived from an EMBL/GenBank/DDBJ whole genome shotgun (WGS) entry which is preliminary data.</text>
</comment>
<accession>A0ABD1L8X7</accession>
<dbReference type="InterPro" id="IPR023214">
    <property type="entry name" value="HAD_sf"/>
</dbReference>
<proteinExistence type="inferred from homology"/>
<dbReference type="GO" id="GO:0015031">
    <property type="term" value="P:protein transport"/>
    <property type="evidence" value="ECO:0007669"/>
    <property type="project" value="UniProtKB-KW"/>
</dbReference>
<comment type="subunit">
    <text evidence="1">Component of the TIM23 complex.</text>
</comment>
<sequence>MVQCGELDNDNVKITAFDTNRAQLQVVSNVVDGRDVQHQLEVVLEEKARAKLAQRLVYIEIGHHLVEVFHLLLALSLMDIDFHSFCDGTCELTLANRTIISNISPEYGATVGSSLMDPHGKILSTESTVAVTDERKTNKKIVSASVINLSLEISKFSLIGTQVPCLKKRLIVLDINGLLVDVVSPPPKDCKADATIAGKAIFKRPFYLEFLDFCFEKFEVGIWSSRLKKNVDRVIGVLMGDMKRRLLFCWDLSHCTRTRFKTLENKHKVVVFKDLQKLWDKHDPNLPWEKGYYNQSNTLLLDDSPYKALLNPPNTSVFPHTFNFRVKNNNSLGKGGELRAYLDGLANTEYMAKYVEKHPFGQERISETSESLSFFRKVIDSLRTYA</sequence>
<keyword evidence="1" id="KW-0496">Mitochondrion</keyword>
<keyword evidence="1" id="KW-0811">Translocation</keyword>
<dbReference type="Proteomes" id="UP001603857">
    <property type="component" value="Unassembled WGS sequence"/>
</dbReference>
<dbReference type="SUPFAM" id="SSF56784">
    <property type="entry name" value="HAD-like"/>
    <property type="match status" value="1"/>
</dbReference>
<protein>
    <recommendedName>
        <fullName evidence="1">Mitochondrial import inner membrane translocase subunit TIM50</fullName>
    </recommendedName>
</protein>
<keyword evidence="1" id="KW-0653">Protein transport</keyword>
<keyword evidence="4" id="KW-1185">Reference proteome</keyword>
<dbReference type="AlphaFoldDB" id="A0ABD1L8X7"/>
<organism evidence="3 4">
    <name type="scientific">Flemingia macrophylla</name>
    <dbReference type="NCBI Taxonomy" id="520843"/>
    <lineage>
        <taxon>Eukaryota</taxon>
        <taxon>Viridiplantae</taxon>
        <taxon>Streptophyta</taxon>
        <taxon>Embryophyta</taxon>
        <taxon>Tracheophyta</taxon>
        <taxon>Spermatophyta</taxon>
        <taxon>Magnoliopsida</taxon>
        <taxon>eudicotyledons</taxon>
        <taxon>Gunneridae</taxon>
        <taxon>Pentapetalae</taxon>
        <taxon>rosids</taxon>
        <taxon>fabids</taxon>
        <taxon>Fabales</taxon>
        <taxon>Fabaceae</taxon>
        <taxon>Papilionoideae</taxon>
        <taxon>50 kb inversion clade</taxon>
        <taxon>NPAAA clade</taxon>
        <taxon>indigoferoid/millettioid clade</taxon>
        <taxon>Phaseoleae</taxon>
        <taxon>Flemingia</taxon>
    </lineage>
</organism>
<reference evidence="3 4" key="1">
    <citation type="submission" date="2024-08" db="EMBL/GenBank/DDBJ databases">
        <title>Insights into the chromosomal genome structure of Flemingia macrophylla.</title>
        <authorList>
            <person name="Ding Y."/>
            <person name="Zhao Y."/>
            <person name="Bi W."/>
            <person name="Wu M."/>
            <person name="Zhao G."/>
            <person name="Gong Y."/>
            <person name="Li W."/>
            <person name="Zhang P."/>
        </authorList>
    </citation>
    <scope>NUCLEOTIDE SEQUENCE [LARGE SCALE GENOMIC DNA]</scope>
    <source>
        <strain evidence="3">DYQJB</strain>
        <tissue evidence="3">Leaf</tissue>
    </source>
</reference>
<feature type="domain" description="FCP1 homology" evidence="2">
    <location>
        <begin position="164"/>
        <end position="345"/>
    </location>
</feature>
<dbReference type="PROSITE" id="PS50969">
    <property type="entry name" value="FCP1"/>
    <property type="match status" value="1"/>
</dbReference>
<dbReference type="InterPro" id="IPR004274">
    <property type="entry name" value="FCP1_dom"/>
</dbReference>
<dbReference type="EMBL" id="JBGMDY010000010">
    <property type="protein sequence ID" value="KAL2319964.1"/>
    <property type="molecule type" value="Genomic_DNA"/>
</dbReference>
<keyword evidence="1" id="KW-0813">Transport</keyword>
<comment type="similarity">
    <text evidence="1">Belongs to the TIM50 family.</text>
</comment>
<dbReference type="InterPro" id="IPR050365">
    <property type="entry name" value="TIM50"/>
</dbReference>
<dbReference type="PANTHER" id="PTHR12210">
    <property type="entry name" value="DULLARD PROTEIN PHOSPHATASE"/>
    <property type="match status" value="1"/>
</dbReference>
<name>A0ABD1L8X7_9FABA</name>
<evidence type="ECO:0000313" key="4">
    <source>
        <dbReference type="Proteomes" id="UP001603857"/>
    </source>
</evidence>
<comment type="subcellular location">
    <subcellularLocation>
        <location evidence="1">Mitochondrion inner membrane</location>
        <topology evidence="1">Single-pass membrane protein</topology>
    </subcellularLocation>
</comment>
<dbReference type="FunFam" id="3.40.50.1000:FF:000257">
    <property type="entry name" value="Haloacid dehalogenase-like hydrolase (HAD) superfamily protein"/>
    <property type="match status" value="1"/>
</dbReference>
<dbReference type="Gene3D" id="3.40.50.1000">
    <property type="entry name" value="HAD superfamily/HAD-like"/>
    <property type="match status" value="1"/>
</dbReference>
<evidence type="ECO:0000259" key="2">
    <source>
        <dbReference type="PROSITE" id="PS50969"/>
    </source>
</evidence>
<dbReference type="SMART" id="SM00577">
    <property type="entry name" value="CPDc"/>
    <property type="match status" value="1"/>
</dbReference>
<dbReference type="GO" id="GO:0005744">
    <property type="term" value="C:TIM23 mitochondrial import inner membrane translocase complex"/>
    <property type="evidence" value="ECO:0007669"/>
    <property type="project" value="UniProtKB-UniRule"/>
</dbReference>
<keyword evidence="1" id="KW-0809">Transit peptide</keyword>
<dbReference type="Pfam" id="PF03031">
    <property type="entry name" value="NIF"/>
    <property type="match status" value="1"/>
</dbReference>
<comment type="function">
    <text evidence="1">Essential component of the TIM23 complex, a complex that mediates the translocation of transit peptide-containing proteins across the mitochondrial inner membrane.</text>
</comment>
<evidence type="ECO:0000256" key="1">
    <source>
        <dbReference type="RuleBase" id="RU365079"/>
    </source>
</evidence>
<gene>
    <name evidence="3" type="ORF">Fmac_028933</name>
</gene>
<evidence type="ECO:0000313" key="3">
    <source>
        <dbReference type="EMBL" id="KAL2319964.1"/>
    </source>
</evidence>